<dbReference type="EMBL" id="HBUE01172541">
    <property type="protein sequence ID" value="CAG6515861.1"/>
    <property type="molecule type" value="Transcribed_RNA"/>
</dbReference>
<dbReference type="EMBL" id="HBUE01172543">
    <property type="protein sequence ID" value="CAG6515863.1"/>
    <property type="molecule type" value="Transcribed_RNA"/>
</dbReference>
<dbReference type="EMBL" id="HBUE01277998">
    <property type="protein sequence ID" value="CAG6567361.1"/>
    <property type="molecule type" value="Transcribed_RNA"/>
</dbReference>
<accession>A0A8D8GQ26</accession>
<organism evidence="1">
    <name type="scientific">Culex pipiens</name>
    <name type="common">House mosquito</name>
    <dbReference type="NCBI Taxonomy" id="7175"/>
    <lineage>
        <taxon>Eukaryota</taxon>
        <taxon>Metazoa</taxon>
        <taxon>Ecdysozoa</taxon>
        <taxon>Arthropoda</taxon>
        <taxon>Hexapoda</taxon>
        <taxon>Insecta</taxon>
        <taxon>Pterygota</taxon>
        <taxon>Neoptera</taxon>
        <taxon>Endopterygota</taxon>
        <taxon>Diptera</taxon>
        <taxon>Nematocera</taxon>
        <taxon>Culicoidea</taxon>
        <taxon>Culicidae</taxon>
        <taxon>Culicinae</taxon>
        <taxon>Culicini</taxon>
        <taxon>Culex</taxon>
        <taxon>Culex</taxon>
    </lineage>
</organism>
<proteinExistence type="predicted"/>
<dbReference type="EMBL" id="HBUE01172538">
    <property type="protein sequence ID" value="CAG6515857.1"/>
    <property type="molecule type" value="Transcribed_RNA"/>
</dbReference>
<evidence type="ECO:0000313" key="1">
    <source>
        <dbReference type="EMBL" id="CAG6515861.1"/>
    </source>
</evidence>
<dbReference type="EMBL" id="HBUE01278001">
    <property type="protein sequence ID" value="CAG6567365.1"/>
    <property type="molecule type" value="Transcribed_RNA"/>
</dbReference>
<name>A0A8D8GQ26_CULPI</name>
<reference evidence="1" key="1">
    <citation type="submission" date="2021-05" db="EMBL/GenBank/DDBJ databases">
        <authorList>
            <person name="Alioto T."/>
            <person name="Alioto T."/>
            <person name="Gomez Garrido J."/>
        </authorList>
    </citation>
    <scope>NUCLEOTIDE SEQUENCE</scope>
</reference>
<protein>
    <submittedName>
        <fullName evidence="1">(northern house mosquito) hypothetical protein</fullName>
    </submittedName>
</protein>
<dbReference type="EMBL" id="HBUE01277992">
    <property type="protein sequence ID" value="CAG6567353.1"/>
    <property type="molecule type" value="Transcribed_RNA"/>
</dbReference>
<sequence>MILDGASAGLRGHAAAIDEGERLTGTTKTTEYDHHQRNAYERKRKRFAKCDETVCVRLLLFSLIVRTSSQKQLVRFEGLEGLSASVGSLKWGQNIVWKSRIGAFLRGSF</sequence>
<dbReference type="AlphaFoldDB" id="A0A8D8GQ26"/>
<dbReference type="EMBL" id="HBUE01277995">
    <property type="protein sequence ID" value="CAG6567357.1"/>
    <property type="molecule type" value="Transcribed_RNA"/>
</dbReference>
<dbReference type="EMBL" id="HBUE01172535">
    <property type="protein sequence ID" value="CAG6515853.1"/>
    <property type="molecule type" value="Transcribed_RNA"/>
</dbReference>
<dbReference type="EMBL" id="HBUE01172544">
    <property type="protein sequence ID" value="CAG6515865.1"/>
    <property type="molecule type" value="Transcribed_RNA"/>
</dbReference>
<dbReference type="EMBL" id="HBUE01278000">
    <property type="protein sequence ID" value="CAG6567363.1"/>
    <property type="molecule type" value="Transcribed_RNA"/>
</dbReference>